<name>A0A0C3LX84_9AGAM</name>
<dbReference type="AlphaFoldDB" id="A0A0C3LX84"/>
<reference evidence="1 2" key="1">
    <citation type="submission" date="2014-04" db="EMBL/GenBank/DDBJ databases">
        <authorList>
            <consortium name="DOE Joint Genome Institute"/>
            <person name="Kuo A."/>
            <person name="Girlanda M."/>
            <person name="Perotto S."/>
            <person name="Kohler A."/>
            <person name="Nagy L.G."/>
            <person name="Floudas D."/>
            <person name="Copeland A."/>
            <person name="Barry K.W."/>
            <person name="Cichocki N."/>
            <person name="Veneault-Fourrey C."/>
            <person name="LaButti K."/>
            <person name="Lindquist E.A."/>
            <person name="Lipzen A."/>
            <person name="Lundell T."/>
            <person name="Morin E."/>
            <person name="Murat C."/>
            <person name="Sun H."/>
            <person name="Tunlid A."/>
            <person name="Henrissat B."/>
            <person name="Grigoriev I.V."/>
            <person name="Hibbett D.S."/>
            <person name="Martin F."/>
            <person name="Nordberg H.P."/>
            <person name="Cantor M.N."/>
            <person name="Hua S.X."/>
        </authorList>
    </citation>
    <scope>NUCLEOTIDE SEQUENCE [LARGE SCALE GENOMIC DNA]</scope>
    <source>
        <strain evidence="1 2">MUT 4182</strain>
    </source>
</reference>
<protein>
    <submittedName>
        <fullName evidence="1">Uncharacterized protein</fullName>
    </submittedName>
</protein>
<keyword evidence="2" id="KW-1185">Reference proteome</keyword>
<dbReference type="EMBL" id="KN823030">
    <property type="protein sequence ID" value="KIO26037.1"/>
    <property type="molecule type" value="Genomic_DNA"/>
</dbReference>
<accession>A0A0C3LX84</accession>
<evidence type="ECO:0000313" key="2">
    <source>
        <dbReference type="Proteomes" id="UP000054248"/>
    </source>
</evidence>
<evidence type="ECO:0000313" key="1">
    <source>
        <dbReference type="EMBL" id="KIO26037.1"/>
    </source>
</evidence>
<proteinExistence type="predicted"/>
<organism evidence="1 2">
    <name type="scientific">Tulasnella calospora MUT 4182</name>
    <dbReference type="NCBI Taxonomy" id="1051891"/>
    <lineage>
        <taxon>Eukaryota</taxon>
        <taxon>Fungi</taxon>
        <taxon>Dikarya</taxon>
        <taxon>Basidiomycota</taxon>
        <taxon>Agaricomycotina</taxon>
        <taxon>Agaricomycetes</taxon>
        <taxon>Cantharellales</taxon>
        <taxon>Tulasnellaceae</taxon>
        <taxon>Tulasnella</taxon>
    </lineage>
</organism>
<reference evidence="2" key="2">
    <citation type="submission" date="2015-01" db="EMBL/GenBank/DDBJ databases">
        <title>Evolutionary Origins and Diversification of the Mycorrhizal Mutualists.</title>
        <authorList>
            <consortium name="DOE Joint Genome Institute"/>
            <consortium name="Mycorrhizal Genomics Consortium"/>
            <person name="Kohler A."/>
            <person name="Kuo A."/>
            <person name="Nagy L.G."/>
            <person name="Floudas D."/>
            <person name="Copeland A."/>
            <person name="Barry K.W."/>
            <person name="Cichocki N."/>
            <person name="Veneault-Fourrey C."/>
            <person name="LaButti K."/>
            <person name="Lindquist E.A."/>
            <person name="Lipzen A."/>
            <person name="Lundell T."/>
            <person name="Morin E."/>
            <person name="Murat C."/>
            <person name="Riley R."/>
            <person name="Ohm R."/>
            <person name="Sun H."/>
            <person name="Tunlid A."/>
            <person name="Henrissat B."/>
            <person name="Grigoriev I.V."/>
            <person name="Hibbett D.S."/>
            <person name="Martin F."/>
        </authorList>
    </citation>
    <scope>NUCLEOTIDE SEQUENCE [LARGE SCALE GENOMIC DNA]</scope>
    <source>
        <strain evidence="2">MUT 4182</strain>
    </source>
</reference>
<dbReference type="HOGENOM" id="CLU_1972100_0_0_1"/>
<dbReference type="Proteomes" id="UP000054248">
    <property type="component" value="Unassembled WGS sequence"/>
</dbReference>
<sequence>MILACHWRCWVYYFLVSLQQGEEKKATGKGRTNLRERPRTSLNSRTDLRASLEMRLLLHLEKELKHPRGKTGVGIGWIRCEKDSLSPSIRRSFDAGQTRALFCCKTSRGCKCLGAMSLAIPGCIPVR</sequence>
<gene>
    <name evidence="1" type="ORF">M407DRAFT_203874</name>
</gene>